<dbReference type="RefSeq" id="WP_340343613.1">
    <property type="nucleotide sequence ID" value="NZ_JBBKZT010000008.1"/>
</dbReference>
<name>A0ABU8WLX9_9BURK</name>
<dbReference type="Proteomes" id="UP001385892">
    <property type="component" value="Unassembled WGS sequence"/>
</dbReference>
<dbReference type="Pfam" id="PF01774">
    <property type="entry name" value="UreD"/>
    <property type="match status" value="1"/>
</dbReference>
<comment type="caution">
    <text evidence="4">The sequence shown here is derived from an EMBL/GenBank/DDBJ whole genome shotgun (WGS) entry which is preliminary data.</text>
</comment>
<reference evidence="4 5" key="1">
    <citation type="submission" date="2024-03" db="EMBL/GenBank/DDBJ databases">
        <title>Novel species of the genus Variovorax.</title>
        <authorList>
            <person name="Liu Q."/>
            <person name="Xin Y.-H."/>
        </authorList>
    </citation>
    <scope>NUCLEOTIDE SEQUENCE [LARGE SCALE GENOMIC DNA]</scope>
    <source>
        <strain evidence="4 5">KACC 18900</strain>
    </source>
</reference>
<keyword evidence="2 3" id="KW-0143">Chaperone</keyword>
<protein>
    <recommendedName>
        <fullName evidence="3">Urease accessory protein UreD</fullName>
    </recommendedName>
</protein>
<organism evidence="4 5">
    <name type="scientific">Variovorax rhizosphaerae</name>
    <dbReference type="NCBI Taxonomy" id="1836200"/>
    <lineage>
        <taxon>Bacteria</taxon>
        <taxon>Pseudomonadati</taxon>
        <taxon>Pseudomonadota</taxon>
        <taxon>Betaproteobacteria</taxon>
        <taxon>Burkholderiales</taxon>
        <taxon>Comamonadaceae</taxon>
        <taxon>Variovorax</taxon>
    </lineage>
</organism>
<gene>
    <name evidence="3" type="primary">ureD</name>
    <name evidence="4" type="ORF">WKW82_17590</name>
</gene>
<dbReference type="PANTHER" id="PTHR33643">
    <property type="entry name" value="UREASE ACCESSORY PROTEIN D"/>
    <property type="match status" value="1"/>
</dbReference>
<evidence type="ECO:0000313" key="4">
    <source>
        <dbReference type="EMBL" id="MEJ8848476.1"/>
    </source>
</evidence>
<evidence type="ECO:0000256" key="2">
    <source>
        <dbReference type="ARBA" id="ARBA00023186"/>
    </source>
</evidence>
<comment type="function">
    <text evidence="3">Required for maturation of urease via the functional incorporation of the urease nickel metallocenter.</text>
</comment>
<evidence type="ECO:0000256" key="3">
    <source>
        <dbReference type="HAMAP-Rule" id="MF_01384"/>
    </source>
</evidence>
<comment type="subcellular location">
    <subcellularLocation>
        <location evidence="3">Cytoplasm</location>
    </subcellularLocation>
</comment>
<sequence>MPWHARLQLDYQQESGRSVARHRHDGPLRILQSLYPEGDAICHNVLVHPPGGLVGGDTLTIDIHGAPGSHGLLTTPGATRFYRSEGEVALQDTRIRLDADARLEWLPLEALCYSGCKAENRLRIEAAPGAELIGWDVTALGLPNAKLPFERGSLLQHIEVPGVWLERGRIDASDERLLSSPIGLAGHRCMASLFVVSGAPMGKARRDALLDIARQCADADGLAESAGATSPHAEIVVLRVLAPVVEPAMQLLRRVWQAWRAELWQLPASSPRIWAM</sequence>
<proteinExistence type="inferred from homology"/>
<dbReference type="HAMAP" id="MF_01384">
    <property type="entry name" value="UreD"/>
    <property type="match status" value="1"/>
</dbReference>
<keyword evidence="3" id="KW-0963">Cytoplasm</keyword>
<comment type="similarity">
    <text evidence="1 3">Belongs to the UreD family.</text>
</comment>
<dbReference type="PANTHER" id="PTHR33643:SF1">
    <property type="entry name" value="UREASE ACCESSORY PROTEIN D"/>
    <property type="match status" value="1"/>
</dbReference>
<keyword evidence="3" id="KW-0996">Nickel insertion</keyword>
<accession>A0ABU8WLX9</accession>
<evidence type="ECO:0000256" key="1">
    <source>
        <dbReference type="ARBA" id="ARBA00007177"/>
    </source>
</evidence>
<dbReference type="InterPro" id="IPR002669">
    <property type="entry name" value="UreD"/>
</dbReference>
<keyword evidence="5" id="KW-1185">Reference proteome</keyword>
<comment type="subunit">
    <text evidence="3">UreD, UreF and UreG form a complex that acts as a GTP-hydrolysis-dependent molecular chaperone, activating the urease apoprotein by helping to assemble the nickel containing metallocenter of UreC. The UreE protein probably delivers the nickel.</text>
</comment>
<dbReference type="EMBL" id="JBBKZT010000008">
    <property type="protein sequence ID" value="MEJ8848476.1"/>
    <property type="molecule type" value="Genomic_DNA"/>
</dbReference>
<evidence type="ECO:0000313" key="5">
    <source>
        <dbReference type="Proteomes" id="UP001385892"/>
    </source>
</evidence>